<protein>
    <recommendedName>
        <fullName evidence="3">RNase H type-1 domain-containing protein</fullName>
    </recommendedName>
</protein>
<accession>A0ABR0R2P5</accession>
<evidence type="ECO:0000313" key="2">
    <source>
        <dbReference type="Proteomes" id="UP001358586"/>
    </source>
</evidence>
<name>A0ABR0R2P5_GOSAR</name>
<evidence type="ECO:0000313" key="1">
    <source>
        <dbReference type="EMBL" id="KAK5845814.1"/>
    </source>
</evidence>
<gene>
    <name evidence="1" type="ORF">PVK06_002043</name>
</gene>
<dbReference type="EMBL" id="JARKNE010000001">
    <property type="protein sequence ID" value="KAK5845814.1"/>
    <property type="molecule type" value="Genomic_DNA"/>
</dbReference>
<comment type="caution">
    <text evidence="1">The sequence shown here is derived from an EMBL/GenBank/DDBJ whole genome shotgun (WGS) entry which is preliminary data.</text>
</comment>
<dbReference type="Proteomes" id="UP001358586">
    <property type="component" value="Chromosome 1"/>
</dbReference>
<sequence length="279" mass="32115">MEQLGHCIDNVVEQKTWSPLKLSRSGPDLSHLFFVDDLMLFCEVDRRQATLINGIFNDFCYFSGQKIGPLRAFFRGFGKPNDTLHVCYFVDSNGDWDWSQLRCLIPDNVVNQITTMLPPTSDAGLDQLAWKWMMKENFSSFETYMNLCMELSQMCYFMLIWDSYCAGLPIFKGGLIWAKSYATSSSSLFKSNPMVTNYHWSPPKDGWIKLNMDRAVPSNNANIDWRSVLEELRIAWDKGFRQIELECDNVVLVESLLAGSAASSKIVELQLIYEMMHQE</sequence>
<proteinExistence type="predicted"/>
<keyword evidence="2" id="KW-1185">Reference proteome</keyword>
<organism evidence="1 2">
    <name type="scientific">Gossypium arboreum</name>
    <name type="common">Tree cotton</name>
    <name type="synonym">Gossypium nanking</name>
    <dbReference type="NCBI Taxonomy" id="29729"/>
    <lineage>
        <taxon>Eukaryota</taxon>
        <taxon>Viridiplantae</taxon>
        <taxon>Streptophyta</taxon>
        <taxon>Embryophyta</taxon>
        <taxon>Tracheophyta</taxon>
        <taxon>Spermatophyta</taxon>
        <taxon>Magnoliopsida</taxon>
        <taxon>eudicotyledons</taxon>
        <taxon>Gunneridae</taxon>
        <taxon>Pentapetalae</taxon>
        <taxon>rosids</taxon>
        <taxon>malvids</taxon>
        <taxon>Malvales</taxon>
        <taxon>Malvaceae</taxon>
        <taxon>Malvoideae</taxon>
        <taxon>Gossypium</taxon>
    </lineage>
</organism>
<reference evidence="1 2" key="1">
    <citation type="submission" date="2023-03" db="EMBL/GenBank/DDBJ databases">
        <title>WGS of Gossypium arboreum.</title>
        <authorList>
            <person name="Yu D."/>
        </authorList>
    </citation>
    <scope>NUCLEOTIDE SEQUENCE [LARGE SCALE GENOMIC DNA]</scope>
    <source>
        <tissue evidence="1">Leaf</tissue>
    </source>
</reference>
<evidence type="ECO:0008006" key="3">
    <source>
        <dbReference type="Google" id="ProtNLM"/>
    </source>
</evidence>